<keyword evidence="4 8" id="KW-0378">Hydrolase</keyword>
<dbReference type="Gene3D" id="3.90.1680.10">
    <property type="entry name" value="SOS response associated peptidase-like"/>
    <property type="match status" value="1"/>
</dbReference>
<evidence type="ECO:0000256" key="5">
    <source>
        <dbReference type="ARBA" id="ARBA00023124"/>
    </source>
</evidence>
<evidence type="ECO:0000313" key="10">
    <source>
        <dbReference type="EMBL" id="GAA1215452.1"/>
    </source>
</evidence>
<dbReference type="SUPFAM" id="SSF143081">
    <property type="entry name" value="BB1717-like"/>
    <property type="match status" value="1"/>
</dbReference>
<feature type="compositionally biased region" description="Low complexity" evidence="9">
    <location>
        <begin position="258"/>
        <end position="278"/>
    </location>
</feature>
<evidence type="ECO:0000256" key="7">
    <source>
        <dbReference type="ARBA" id="ARBA00023239"/>
    </source>
</evidence>
<keyword evidence="11" id="KW-1185">Reference proteome</keyword>
<evidence type="ECO:0000256" key="4">
    <source>
        <dbReference type="ARBA" id="ARBA00022801"/>
    </source>
</evidence>
<proteinExistence type="inferred from homology"/>
<dbReference type="EC" id="3.4.-.-" evidence="8"/>
<dbReference type="PANTHER" id="PTHR13604:SF0">
    <property type="entry name" value="ABASIC SITE PROCESSING PROTEIN HMCES"/>
    <property type="match status" value="1"/>
</dbReference>
<keyword evidence="5" id="KW-0190">Covalent protein-DNA linkage</keyword>
<dbReference type="Proteomes" id="UP001500467">
    <property type="component" value="Unassembled WGS sequence"/>
</dbReference>
<dbReference type="PANTHER" id="PTHR13604">
    <property type="entry name" value="DC12-RELATED"/>
    <property type="match status" value="1"/>
</dbReference>
<evidence type="ECO:0000256" key="8">
    <source>
        <dbReference type="RuleBase" id="RU364100"/>
    </source>
</evidence>
<gene>
    <name evidence="10" type="ORF">GCM10009675_42010</name>
</gene>
<evidence type="ECO:0000256" key="3">
    <source>
        <dbReference type="ARBA" id="ARBA00022763"/>
    </source>
</evidence>
<evidence type="ECO:0000256" key="6">
    <source>
        <dbReference type="ARBA" id="ARBA00023125"/>
    </source>
</evidence>
<evidence type="ECO:0000256" key="1">
    <source>
        <dbReference type="ARBA" id="ARBA00008136"/>
    </source>
</evidence>
<keyword evidence="6" id="KW-0238">DNA-binding</keyword>
<organism evidence="10 11">
    <name type="scientific">Prauserella alba</name>
    <dbReference type="NCBI Taxonomy" id="176898"/>
    <lineage>
        <taxon>Bacteria</taxon>
        <taxon>Bacillati</taxon>
        <taxon>Actinomycetota</taxon>
        <taxon>Actinomycetes</taxon>
        <taxon>Pseudonocardiales</taxon>
        <taxon>Pseudonocardiaceae</taxon>
        <taxon>Prauserella</taxon>
    </lineage>
</organism>
<sequence>MCGRYAATKSPAALMQEFEAADGTEGHAPGENYNVAPTKNVVGVVERHPRDAEGNVDPDAPAERALRVLRWGLVPFWAKDAAIGNRMINTRAETAAEKPAFRKALSRRRCLIPADGWFEWKVGPVPEGQPKKKAPKEPFFMTGRDGSSLAFAGIWETWRDPKGEPDAPPLVTCSIITTEARGQLTDIHDRMPLLMPPDRWHDWLDPDRTDVTSLLEPPGLDVVDTLELRPVSTLVNNVRNNGPQLLDRVDEAVELDTDGAAAPADSAAPSTAESSEGALFDVPGAR</sequence>
<accession>A0ABN1VKN9</accession>
<dbReference type="InterPro" id="IPR036590">
    <property type="entry name" value="SRAP-like"/>
</dbReference>
<feature type="region of interest" description="Disordered" evidence="9">
    <location>
        <begin position="256"/>
        <end position="286"/>
    </location>
</feature>
<name>A0ABN1VKN9_9PSEU</name>
<keyword evidence="3" id="KW-0227">DNA damage</keyword>
<keyword evidence="7" id="KW-0456">Lyase</keyword>
<evidence type="ECO:0000256" key="2">
    <source>
        <dbReference type="ARBA" id="ARBA00022670"/>
    </source>
</evidence>
<dbReference type="EMBL" id="BAAALM010000016">
    <property type="protein sequence ID" value="GAA1215452.1"/>
    <property type="molecule type" value="Genomic_DNA"/>
</dbReference>
<dbReference type="Pfam" id="PF02586">
    <property type="entry name" value="SRAP"/>
    <property type="match status" value="1"/>
</dbReference>
<dbReference type="RefSeq" id="WP_253855865.1">
    <property type="nucleotide sequence ID" value="NZ_BAAALM010000016.1"/>
</dbReference>
<evidence type="ECO:0000313" key="11">
    <source>
        <dbReference type="Proteomes" id="UP001500467"/>
    </source>
</evidence>
<dbReference type="InterPro" id="IPR003738">
    <property type="entry name" value="SRAP"/>
</dbReference>
<keyword evidence="2 8" id="KW-0645">Protease</keyword>
<comment type="caution">
    <text evidence="10">The sequence shown here is derived from an EMBL/GenBank/DDBJ whole genome shotgun (WGS) entry which is preliminary data.</text>
</comment>
<comment type="similarity">
    <text evidence="1 8">Belongs to the SOS response-associated peptidase family.</text>
</comment>
<evidence type="ECO:0000256" key="9">
    <source>
        <dbReference type="SAM" id="MobiDB-lite"/>
    </source>
</evidence>
<reference evidence="10 11" key="1">
    <citation type="journal article" date="2019" name="Int. J. Syst. Evol. Microbiol.">
        <title>The Global Catalogue of Microorganisms (GCM) 10K type strain sequencing project: providing services to taxonomists for standard genome sequencing and annotation.</title>
        <authorList>
            <consortium name="The Broad Institute Genomics Platform"/>
            <consortium name="The Broad Institute Genome Sequencing Center for Infectious Disease"/>
            <person name="Wu L."/>
            <person name="Ma J."/>
        </authorList>
    </citation>
    <scope>NUCLEOTIDE SEQUENCE [LARGE SCALE GENOMIC DNA]</scope>
    <source>
        <strain evidence="10 11">JCM 13022</strain>
    </source>
</reference>
<protein>
    <recommendedName>
        <fullName evidence="8">Abasic site processing protein</fullName>
        <ecNumber evidence="8">3.4.-.-</ecNumber>
    </recommendedName>
</protein>